<dbReference type="EMBL" id="JAPTGG010000003">
    <property type="protein sequence ID" value="MCZ0864650.1"/>
    <property type="molecule type" value="Genomic_DNA"/>
</dbReference>
<gene>
    <name evidence="5" type="ORF">O0V09_05530</name>
</gene>
<evidence type="ECO:0000313" key="5">
    <source>
        <dbReference type="EMBL" id="MCZ0864650.1"/>
    </source>
</evidence>
<dbReference type="InterPro" id="IPR015943">
    <property type="entry name" value="WD40/YVTN_repeat-like_dom_sf"/>
</dbReference>
<evidence type="ECO:0000256" key="2">
    <source>
        <dbReference type="ARBA" id="ARBA00022737"/>
    </source>
</evidence>
<dbReference type="PANTHER" id="PTHR19848:SF8">
    <property type="entry name" value="F-BOX AND WD REPEAT DOMAIN CONTAINING 7"/>
    <property type="match status" value="1"/>
</dbReference>
<feature type="signal peptide" evidence="4">
    <location>
        <begin position="1"/>
        <end position="34"/>
    </location>
</feature>
<dbReference type="Pfam" id="PF00400">
    <property type="entry name" value="WD40"/>
    <property type="match status" value="2"/>
</dbReference>
<protein>
    <recommendedName>
        <fullName evidence="7">WD40 repeat domain-containing protein</fullName>
    </recommendedName>
</protein>
<comment type="caution">
    <text evidence="5">The sequence shown here is derived from an EMBL/GenBank/DDBJ whole genome shotgun (WGS) entry which is preliminary data.</text>
</comment>
<dbReference type="RefSeq" id="WP_268904947.1">
    <property type="nucleotide sequence ID" value="NZ_JAPTGG010000003.1"/>
</dbReference>
<dbReference type="InterPro" id="IPR019775">
    <property type="entry name" value="WD40_repeat_CS"/>
</dbReference>
<dbReference type="PROSITE" id="PS00678">
    <property type="entry name" value="WD_REPEATS_1"/>
    <property type="match status" value="2"/>
</dbReference>
<dbReference type="SUPFAM" id="SSF50978">
    <property type="entry name" value="WD40 repeat-like"/>
    <property type="match status" value="1"/>
</dbReference>
<feature type="repeat" description="WD" evidence="3">
    <location>
        <begin position="174"/>
        <end position="212"/>
    </location>
</feature>
<keyword evidence="1 3" id="KW-0853">WD repeat</keyword>
<evidence type="ECO:0000256" key="4">
    <source>
        <dbReference type="SAM" id="SignalP"/>
    </source>
</evidence>
<evidence type="ECO:0000256" key="1">
    <source>
        <dbReference type="ARBA" id="ARBA00022574"/>
    </source>
</evidence>
<keyword evidence="6" id="KW-1185">Reference proteome</keyword>
<dbReference type="InterPro" id="IPR001680">
    <property type="entry name" value="WD40_rpt"/>
</dbReference>
<accession>A0A9J6RJS0</accession>
<dbReference type="SMART" id="SM00320">
    <property type="entry name" value="WD40"/>
    <property type="match status" value="4"/>
</dbReference>
<sequence>MPVLHSSRSPRMLQSYITPVKLSALLLAALLLSACDNSKTPEHSVEVAVKGLYSGAISQDGKLSVIGSIHHGGSLWRSSQNERLFNWNHKQGEYSNIIASGFSPEGDFALTADHQTMVLWSTQNGQALTFWTAPSQVHDIALTNNGNFAFLGLHDDSAVLFDVKRGGIKRSFYHRNRVTAVALSDDGKMALTGSDDNDAKLWDVSNGQALFTWTHADEVVTVALSPAGDKAFTVAKYDKAALWDTRSGKLLGELPLRASSLRRGQAFTAASFSSDGKQLLTGSSDRKVQLWDVNTLKPLASWTVPKRDPVKPTSASIVAVGFSATSGKYLALASNGFSLVLKR</sequence>
<keyword evidence="4" id="KW-0732">Signal</keyword>
<dbReference type="InterPro" id="IPR036322">
    <property type="entry name" value="WD40_repeat_dom_sf"/>
</dbReference>
<dbReference type="PROSITE" id="PS50082">
    <property type="entry name" value="WD_REPEATS_2"/>
    <property type="match status" value="2"/>
</dbReference>
<dbReference type="PANTHER" id="PTHR19848">
    <property type="entry name" value="WD40 REPEAT PROTEIN"/>
    <property type="match status" value="1"/>
</dbReference>
<reference evidence="5 6" key="1">
    <citation type="submission" date="2022-12" db="EMBL/GenBank/DDBJ databases">
        <title>Dasania phycosphaerae sp. nov., isolated from particulate material of the south coast of Korea.</title>
        <authorList>
            <person name="Jiang Y."/>
        </authorList>
    </citation>
    <scope>NUCLEOTIDE SEQUENCE [LARGE SCALE GENOMIC DNA]</scope>
    <source>
        <strain evidence="5 6">GY-19</strain>
    </source>
</reference>
<feature type="repeat" description="WD" evidence="3">
    <location>
        <begin position="268"/>
        <end position="301"/>
    </location>
</feature>
<evidence type="ECO:0000313" key="6">
    <source>
        <dbReference type="Proteomes" id="UP001069090"/>
    </source>
</evidence>
<dbReference type="Gene3D" id="2.130.10.10">
    <property type="entry name" value="YVTN repeat-like/Quinoprotein amine dehydrogenase"/>
    <property type="match status" value="3"/>
</dbReference>
<dbReference type="PROSITE" id="PS50294">
    <property type="entry name" value="WD_REPEATS_REGION"/>
    <property type="match status" value="2"/>
</dbReference>
<evidence type="ECO:0008006" key="7">
    <source>
        <dbReference type="Google" id="ProtNLM"/>
    </source>
</evidence>
<organism evidence="5 6">
    <name type="scientific">Dasania phycosphaerae</name>
    <dbReference type="NCBI Taxonomy" id="2950436"/>
    <lineage>
        <taxon>Bacteria</taxon>
        <taxon>Pseudomonadati</taxon>
        <taxon>Pseudomonadota</taxon>
        <taxon>Gammaproteobacteria</taxon>
        <taxon>Cellvibrionales</taxon>
        <taxon>Spongiibacteraceae</taxon>
        <taxon>Dasania</taxon>
    </lineage>
</organism>
<dbReference type="AlphaFoldDB" id="A0A9J6RJS0"/>
<evidence type="ECO:0000256" key="3">
    <source>
        <dbReference type="PROSITE-ProRule" id="PRU00221"/>
    </source>
</evidence>
<keyword evidence="2" id="KW-0677">Repeat</keyword>
<name>A0A9J6RJS0_9GAMM</name>
<proteinExistence type="predicted"/>
<feature type="chain" id="PRO_5039899666" description="WD40 repeat domain-containing protein" evidence="4">
    <location>
        <begin position="35"/>
        <end position="343"/>
    </location>
</feature>
<dbReference type="Proteomes" id="UP001069090">
    <property type="component" value="Unassembled WGS sequence"/>
</dbReference>